<dbReference type="SUPFAM" id="SSF53756">
    <property type="entry name" value="UDP-Glycosyltransferase/glycogen phosphorylase"/>
    <property type="match status" value="1"/>
</dbReference>
<keyword evidence="2" id="KW-0328">Glycosyltransferase</keyword>
<accession>A0A8X7WIH8</accession>
<dbReference type="Proteomes" id="UP000886595">
    <property type="component" value="Unassembled WGS sequence"/>
</dbReference>
<dbReference type="Pfam" id="PF00201">
    <property type="entry name" value="UDPGT"/>
    <property type="match status" value="1"/>
</dbReference>
<organism evidence="4 5">
    <name type="scientific">Brassica carinata</name>
    <name type="common">Ethiopian mustard</name>
    <name type="synonym">Abyssinian cabbage</name>
    <dbReference type="NCBI Taxonomy" id="52824"/>
    <lineage>
        <taxon>Eukaryota</taxon>
        <taxon>Viridiplantae</taxon>
        <taxon>Streptophyta</taxon>
        <taxon>Embryophyta</taxon>
        <taxon>Tracheophyta</taxon>
        <taxon>Spermatophyta</taxon>
        <taxon>Magnoliopsida</taxon>
        <taxon>eudicotyledons</taxon>
        <taxon>Gunneridae</taxon>
        <taxon>Pentapetalae</taxon>
        <taxon>rosids</taxon>
        <taxon>malvids</taxon>
        <taxon>Brassicales</taxon>
        <taxon>Brassicaceae</taxon>
        <taxon>Brassiceae</taxon>
        <taxon>Brassica</taxon>
    </lineage>
</organism>
<sequence length="463" mass="52356">MEERKGRRIIMFPVPFPGHFNPMIQLAGIFHHRGFSVTILHTSYNFPDPSRYPHFTFRTISHTNEGEDPLSRPETSGMDLVSLIRVLKQTYVESFRETLAAEVSGGDTVCCLVSDAIWGRNTEDAAKEVGVRRLVLRTGGAASFRAFAAFPLLRDKGYFSTLDSRLDGPVIELPPLKVKDLPVVETNDPDELYRIITDMVEGVKSSSGVIWNTFEDLERDQLMDCSSNFHVPFFPIGPFHKHSNDSPPKTKNKEDNEITNWLDKQQPKSVVYASFGSLADVEEKEFLEIACGLRNSEHPFLWVVRPGLVRGTEWLESLPCGFMENIGHKGRIVKWVNQLDVLAHPAVGLFWTHCGWNSTVESICEGVPMICTPCFTDQRVNARYIADVWRVGKVLERSMMDKGEIEQVVRSAMIDEGDGMRDRCLAFKEMADNCLAKNGSSSNYLDKLVRHILSFDSYAFTSY</sequence>
<dbReference type="CDD" id="cd03784">
    <property type="entry name" value="GT1_Gtf-like"/>
    <property type="match status" value="1"/>
</dbReference>
<dbReference type="EMBL" id="JAAMPC010000001">
    <property type="protein sequence ID" value="KAG2328888.1"/>
    <property type="molecule type" value="Genomic_DNA"/>
</dbReference>
<evidence type="ECO:0000256" key="2">
    <source>
        <dbReference type="ARBA" id="ARBA00022676"/>
    </source>
</evidence>
<dbReference type="InterPro" id="IPR002213">
    <property type="entry name" value="UDP_glucos_trans"/>
</dbReference>
<comment type="caution">
    <text evidence="4">The sequence shown here is derived from an EMBL/GenBank/DDBJ whole genome shotgun (WGS) entry which is preliminary data.</text>
</comment>
<comment type="similarity">
    <text evidence="1">Belongs to the UDP-glycosyltransferase family.</text>
</comment>
<dbReference type="PANTHER" id="PTHR11926">
    <property type="entry name" value="GLUCOSYL/GLUCURONOSYL TRANSFERASES"/>
    <property type="match status" value="1"/>
</dbReference>
<gene>
    <name evidence="4" type="ORF">Bca52824_000068</name>
</gene>
<reference evidence="4 5" key="1">
    <citation type="submission" date="2020-02" db="EMBL/GenBank/DDBJ databases">
        <authorList>
            <person name="Ma Q."/>
            <person name="Huang Y."/>
            <person name="Song X."/>
            <person name="Pei D."/>
        </authorList>
    </citation>
    <scope>NUCLEOTIDE SEQUENCE [LARGE SCALE GENOMIC DNA]</scope>
    <source>
        <strain evidence="4">Sxm20200214</strain>
        <tissue evidence="4">Leaf</tissue>
    </source>
</reference>
<dbReference type="OrthoDB" id="5835829at2759"/>
<evidence type="ECO:0000313" key="4">
    <source>
        <dbReference type="EMBL" id="KAG2328888.1"/>
    </source>
</evidence>
<dbReference type="Gene3D" id="3.40.50.2000">
    <property type="entry name" value="Glycogen Phosphorylase B"/>
    <property type="match status" value="2"/>
</dbReference>
<keyword evidence="5" id="KW-1185">Reference proteome</keyword>
<evidence type="ECO:0000256" key="1">
    <source>
        <dbReference type="ARBA" id="ARBA00009995"/>
    </source>
</evidence>
<name>A0A8X7WIH8_BRACI</name>
<dbReference type="PANTHER" id="PTHR11926:SF1374">
    <property type="entry name" value="UDP-GLYCOSYLTRANSFERASE 76F1-RELATED"/>
    <property type="match status" value="1"/>
</dbReference>
<dbReference type="AlphaFoldDB" id="A0A8X7WIH8"/>
<dbReference type="GO" id="GO:0080043">
    <property type="term" value="F:quercetin 3-O-glucosyltransferase activity"/>
    <property type="evidence" value="ECO:0007669"/>
    <property type="project" value="TreeGrafter"/>
</dbReference>
<dbReference type="FunFam" id="3.40.50.2000:FF:000120">
    <property type="entry name" value="UDP-glycosyltransferase 76C1"/>
    <property type="match status" value="1"/>
</dbReference>
<dbReference type="FunFam" id="3.40.50.2000:FF:000040">
    <property type="entry name" value="UDP-glycosyltransferase 76C1"/>
    <property type="match status" value="1"/>
</dbReference>
<dbReference type="GO" id="GO:0080044">
    <property type="term" value="F:quercetin 7-O-glucosyltransferase activity"/>
    <property type="evidence" value="ECO:0007669"/>
    <property type="project" value="TreeGrafter"/>
</dbReference>
<evidence type="ECO:0008006" key="6">
    <source>
        <dbReference type="Google" id="ProtNLM"/>
    </source>
</evidence>
<keyword evidence="3" id="KW-0808">Transferase</keyword>
<proteinExistence type="inferred from homology"/>
<evidence type="ECO:0000256" key="3">
    <source>
        <dbReference type="ARBA" id="ARBA00022679"/>
    </source>
</evidence>
<evidence type="ECO:0000313" key="5">
    <source>
        <dbReference type="Proteomes" id="UP000886595"/>
    </source>
</evidence>
<protein>
    <recommendedName>
        <fullName evidence="6">UDP-glycosyltransferase 76F1</fullName>
    </recommendedName>
</protein>